<keyword evidence="2 5" id="KW-0808">Transferase</keyword>
<dbReference type="AlphaFoldDB" id="A0A0F2DLP9"/>
<gene>
    <name evidence="5" type="primary">psf-1</name>
    <name evidence="5" type="ORF">TZ92_01016</name>
</gene>
<protein>
    <submittedName>
        <fullName evidence="5">4'-phosphopantetheinyl transferase psf-1</fullName>
        <ecNumber evidence="5">2.7.8.-</ecNumber>
    </submittedName>
</protein>
<dbReference type="GO" id="GO:0000287">
    <property type="term" value="F:magnesium ion binding"/>
    <property type="evidence" value="ECO:0007669"/>
    <property type="project" value="InterPro"/>
</dbReference>
<comment type="similarity">
    <text evidence="1">Belongs to the P-Pant transferase superfamily. Gsp/Sfp/HetI/AcpT family.</text>
</comment>
<dbReference type="InterPro" id="IPR037143">
    <property type="entry name" value="4-PPantetheinyl_Trfase_dom_sf"/>
</dbReference>
<evidence type="ECO:0000256" key="1">
    <source>
        <dbReference type="ARBA" id="ARBA00010990"/>
    </source>
</evidence>
<dbReference type="SUPFAM" id="SSF56214">
    <property type="entry name" value="4'-phosphopantetheinyl transferase"/>
    <property type="match status" value="2"/>
</dbReference>
<sequence length="218" mass="25810">MIIYFSNINITKLDEFYIENRIPPNFLKEARKYKKVLDYRRSLVAYYILYEYLLFNKIISEFTPVKIFKNNHGKPYLIGIDNCFFNITHSGDWVAVAISNAEVGIDLEYNESFDFNEVIDYVLSEREKIFFLQLSDSLKCETFYRFWTLKESFVKAIGTGLVKSMNSFTTELWSNNICVTGERNFKFFELPFYENYSFAVCCNICDNIENMIEVKISN</sequence>
<dbReference type="InterPro" id="IPR008278">
    <property type="entry name" value="4-PPantetheinyl_Trfase_dom"/>
</dbReference>
<evidence type="ECO:0000313" key="6">
    <source>
        <dbReference type="Proteomes" id="UP000033716"/>
    </source>
</evidence>
<dbReference type="GO" id="GO:0019878">
    <property type="term" value="P:lysine biosynthetic process via aminoadipic acid"/>
    <property type="evidence" value="ECO:0007669"/>
    <property type="project" value="TreeGrafter"/>
</dbReference>
<evidence type="ECO:0000259" key="4">
    <source>
        <dbReference type="Pfam" id="PF22624"/>
    </source>
</evidence>
<reference evidence="5 6" key="1">
    <citation type="submission" date="2015-02" db="EMBL/GenBank/DDBJ databases">
        <title>Evolution of amylase-binding proteins of oral streptococcal species.</title>
        <authorList>
            <person name="Haase E.M."/>
        </authorList>
    </citation>
    <scope>NUCLEOTIDE SEQUENCE [LARGE SCALE GENOMIC DNA]</scope>
    <source>
        <strain evidence="5 6">SK141</strain>
    </source>
</reference>
<dbReference type="Pfam" id="PF22624">
    <property type="entry name" value="AASDHPPT_N"/>
    <property type="match status" value="1"/>
</dbReference>
<dbReference type="InterPro" id="IPR055066">
    <property type="entry name" value="AASDHPPT_N"/>
</dbReference>
<name>A0A0F2DLP9_STROR</name>
<dbReference type="InterPro" id="IPR050559">
    <property type="entry name" value="P-Pant_transferase_sf"/>
</dbReference>
<dbReference type="Gene3D" id="3.90.470.20">
    <property type="entry name" value="4'-phosphopantetheinyl transferase domain"/>
    <property type="match status" value="2"/>
</dbReference>
<dbReference type="EC" id="2.7.8.-" evidence="5"/>
<dbReference type="PANTHER" id="PTHR12215:SF10">
    <property type="entry name" value="L-AMINOADIPATE-SEMIALDEHYDE DEHYDROGENASE-PHOSPHOPANTETHEINYL TRANSFERASE"/>
    <property type="match status" value="1"/>
</dbReference>
<dbReference type="Pfam" id="PF01648">
    <property type="entry name" value="ACPS"/>
    <property type="match status" value="1"/>
</dbReference>
<dbReference type="GO" id="GO:0005829">
    <property type="term" value="C:cytosol"/>
    <property type="evidence" value="ECO:0007669"/>
    <property type="project" value="TreeGrafter"/>
</dbReference>
<accession>A0A0F2DLP9</accession>
<proteinExistence type="inferred from homology"/>
<feature type="domain" description="4'-phosphopantetheinyl transferase N-terminal" evidence="4">
    <location>
        <begin position="22"/>
        <end position="97"/>
    </location>
</feature>
<dbReference type="PANTHER" id="PTHR12215">
    <property type="entry name" value="PHOSPHOPANTETHEINE TRANSFERASE"/>
    <property type="match status" value="1"/>
</dbReference>
<evidence type="ECO:0000259" key="3">
    <source>
        <dbReference type="Pfam" id="PF01648"/>
    </source>
</evidence>
<evidence type="ECO:0000313" key="5">
    <source>
        <dbReference type="EMBL" id="KJQ70491.1"/>
    </source>
</evidence>
<dbReference type="Proteomes" id="UP000033716">
    <property type="component" value="Unassembled WGS sequence"/>
</dbReference>
<dbReference type="EMBL" id="JYGR01000005">
    <property type="protein sequence ID" value="KJQ70491.1"/>
    <property type="molecule type" value="Genomic_DNA"/>
</dbReference>
<evidence type="ECO:0000256" key="2">
    <source>
        <dbReference type="ARBA" id="ARBA00022679"/>
    </source>
</evidence>
<dbReference type="RefSeq" id="WP_033629548.1">
    <property type="nucleotide sequence ID" value="NZ_JYGR01000005.1"/>
</dbReference>
<dbReference type="GO" id="GO:0008897">
    <property type="term" value="F:holo-[acyl-carrier-protein] synthase activity"/>
    <property type="evidence" value="ECO:0007669"/>
    <property type="project" value="InterPro"/>
</dbReference>
<comment type="caution">
    <text evidence="5">The sequence shown here is derived from an EMBL/GenBank/DDBJ whole genome shotgun (WGS) entry which is preliminary data.</text>
</comment>
<organism evidence="5 6">
    <name type="scientific">Streptococcus oralis subsp. oralis</name>
    <dbReference type="NCBI Taxonomy" id="1891914"/>
    <lineage>
        <taxon>Bacteria</taxon>
        <taxon>Bacillati</taxon>
        <taxon>Bacillota</taxon>
        <taxon>Bacilli</taxon>
        <taxon>Lactobacillales</taxon>
        <taxon>Streptococcaceae</taxon>
        <taxon>Streptococcus</taxon>
    </lineage>
</organism>
<dbReference type="PATRIC" id="fig|28037.214.peg.1021"/>
<feature type="domain" description="4'-phosphopantetheinyl transferase" evidence="3">
    <location>
        <begin position="103"/>
        <end position="201"/>
    </location>
</feature>